<sequence>MKTSIVLGFFATAAYASTGGGSQYDKCRHKPIVNSKKLQHSIGERALIKGAQALQKQAFAYPARNRLMGTAGHNDTVKYIVKELEALDGYYKIELQKFSALVQLNGTASLSINGVETTPGQFDYSPSGNTTAPLAVVSNLGCVASDYPSSLTGKVALISRGSCEFGLKSVLAGNAGATAAILYDNQPGGPLTGTLGTPPRPEGEYIPTLGLSQEQGIQLRDSINGGANVTVKLNVLTDIQVQTTNNVIATSNCGNPNSTIVLGAHTDSVAAGPGINDDGSGTIGILEVAKQLAKYKVNHAVRFGFWSGEEEGLLGSTYYVEHASPSDLAGIRLYLNFDMIASPNYIHAIYDGDGSAFNATGPAGSAEIESFFEKYFASVGQNSTATAFDGRSDYAAFIDAGIPAGGTFTGAEEIKTPEEAVLFGGTAGQALDPNYHAAGDTVENLSAQAFVLHTRAAAAAVAKYAVSLEGFPVRGAGSAKGRRGLGMRVKRRQVHVHGGTCKKRRA</sequence>
<feature type="signal peptide" evidence="14">
    <location>
        <begin position="1"/>
        <end position="16"/>
    </location>
</feature>
<evidence type="ECO:0000259" key="15">
    <source>
        <dbReference type="Pfam" id="PF02225"/>
    </source>
</evidence>
<dbReference type="FunFam" id="3.40.630.10:FF:000054">
    <property type="entry name" value="Peptide hydrolase"/>
    <property type="match status" value="1"/>
</dbReference>
<dbReference type="GO" id="GO:0046872">
    <property type="term" value="F:metal ion binding"/>
    <property type="evidence" value="ECO:0007669"/>
    <property type="project" value="UniProtKB-KW"/>
</dbReference>
<dbReference type="Proteomes" id="UP000700596">
    <property type="component" value="Unassembled WGS sequence"/>
</dbReference>
<evidence type="ECO:0000256" key="5">
    <source>
        <dbReference type="ARBA" id="ARBA00022438"/>
    </source>
</evidence>
<dbReference type="CDD" id="cd02130">
    <property type="entry name" value="PA_ScAPY_like"/>
    <property type="match status" value="1"/>
</dbReference>
<comment type="cofactor">
    <cofactor evidence="1">
        <name>Zn(2+)</name>
        <dbReference type="ChEBI" id="CHEBI:29105"/>
    </cofactor>
</comment>
<evidence type="ECO:0000256" key="7">
    <source>
        <dbReference type="ARBA" id="ARBA00022670"/>
    </source>
</evidence>
<evidence type="ECO:0000256" key="9">
    <source>
        <dbReference type="ARBA" id="ARBA00022729"/>
    </source>
</evidence>
<dbReference type="PANTHER" id="PTHR12147">
    <property type="entry name" value="METALLOPEPTIDASE M28 FAMILY MEMBER"/>
    <property type="match status" value="1"/>
</dbReference>
<dbReference type="EMBL" id="JAGMWT010000013">
    <property type="protein sequence ID" value="KAH7117972.1"/>
    <property type="molecule type" value="Genomic_DNA"/>
</dbReference>
<reference evidence="17" key="1">
    <citation type="journal article" date="2021" name="Nat. Commun.">
        <title>Genetic determinants of endophytism in the Arabidopsis root mycobiome.</title>
        <authorList>
            <person name="Mesny F."/>
            <person name="Miyauchi S."/>
            <person name="Thiergart T."/>
            <person name="Pickel B."/>
            <person name="Atanasova L."/>
            <person name="Karlsson M."/>
            <person name="Huettel B."/>
            <person name="Barry K.W."/>
            <person name="Haridas S."/>
            <person name="Chen C."/>
            <person name="Bauer D."/>
            <person name="Andreopoulos W."/>
            <person name="Pangilinan J."/>
            <person name="LaButti K."/>
            <person name="Riley R."/>
            <person name="Lipzen A."/>
            <person name="Clum A."/>
            <person name="Drula E."/>
            <person name="Henrissat B."/>
            <person name="Kohler A."/>
            <person name="Grigoriev I.V."/>
            <person name="Martin F.M."/>
            <person name="Hacquard S."/>
        </authorList>
    </citation>
    <scope>NUCLEOTIDE SEQUENCE</scope>
    <source>
        <strain evidence="17">MPI-CAGE-CH-0243</strain>
    </source>
</reference>
<dbReference type="CDD" id="cd03876">
    <property type="entry name" value="M28_SGAP_like"/>
    <property type="match status" value="1"/>
</dbReference>
<accession>A0A9P9DFG4</accession>
<evidence type="ECO:0000256" key="10">
    <source>
        <dbReference type="ARBA" id="ARBA00022801"/>
    </source>
</evidence>
<keyword evidence="9 14" id="KW-0732">Signal</keyword>
<dbReference type="InterPro" id="IPR041756">
    <property type="entry name" value="M28_SGAP-like"/>
</dbReference>
<dbReference type="Gene3D" id="3.40.630.10">
    <property type="entry name" value="Zn peptidases"/>
    <property type="match status" value="1"/>
</dbReference>
<comment type="subunit">
    <text evidence="4">Monomer.</text>
</comment>
<evidence type="ECO:0000256" key="14">
    <source>
        <dbReference type="RuleBase" id="RU361240"/>
    </source>
</evidence>
<evidence type="ECO:0000256" key="6">
    <source>
        <dbReference type="ARBA" id="ARBA00022525"/>
    </source>
</evidence>
<protein>
    <recommendedName>
        <fullName evidence="14">Peptide hydrolase</fullName>
        <ecNumber evidence="14">3.4.-.-</ecNumber>
    </recommendedName>
</protein>
<evidence type="ECO:0000256" key="8">
    <source>
        <dbReference type="ARBA" id="ARBA00022723"/>
    </source>
</evidence>
<name>A0A9P9DFG4_9PLEO</name>
<dbReference type="InterPro" id="IPR046450">
    <property type="entry name" value="PA_dom_sf"/>
</dbReference>
<dbReference type="SUPFAM" id="SSF52025">
    <property type="entry name" value="PA domain"/>
    <property type="match status" value="1"/>
</dbReference>
<dbReference type="InterPro" id="IPR007484">
    <property type="entry name" value="Peptidase_M28"/>
</dbReference>
<feature type="domain" description="PA" evidence="15">
    <location>
        <begin position="131"/>
        <end position="219"/>
    </location>
</feature>
<keyword evidence="5" id="KW-0031">Aminopeptidase</keyword>
<keyword evidence="11 14" id="KW-0862">Zinc</keyword>
<keyword evidence="8 14" id="KW-0479">Metal-binding</keyword>
<dbReference type="AlphaFoldDB" id="A0A9P9DFG4"/>
<dbReference type="Pfam" id="PF04389">
    <property type="entry name" value="Peptidase_M28"/>
    <property type="match status" value="1"/>
</dbReference>
<keyword evidence="18" id="KW-1185">Reference proteome</keyword>
<dbReference type="PANTHER" id="PTHR12147:SF57">
    <property type="entry name" value="PEPTIDE HYDROLASE"/>
    <property type="match status" value="1"/>
</dbReference>
<evidence type="ECO:0000256" key="12">
    <source>
        <dbReference type="ARBA" id="ARBA00023049"/>
    </source>
</evidence>
<dbReference type="Pfam" id="PF02225">
    <property type="entry name" value="PA"/>
    <property type="match status" value="1"/>
</dbReference>
<evidence type="ECO:0000256" key="1">
    <source>
        <dbReference type="ARBA" id="ARBA00001947"/>
    </source>
</evidence>
<evidence type="ECO:0000256" key="3">
    <source>
        <dbReference type="ARBA" id="ARBA00005957"/>
    </source>
</evidence>
<dbReference type="Gene3D" id="3.50.30.30">
    <property type="match status" value="1"/>
</dbReference>
<keyword evidence="10 14" id="KW-0378">Hydrolase</keyword>
<proteinExistence type="inferred from homology"/>
<keyword evidence="7 14" id="KW-0645">Protease</keyword>
<evidence type="ECO:0000256" key="11">
    <source>
        <dbReference type="ARBA" id="ARBA00022833"/>
    </source>
</evidence>
<evidence type="ECO:0000256" key="2">
    <source>
        <dbReference type="ARBA" id="ARBA00004613"/>
    </source>
</evidence>
<evidence type="ECO:0000259" key="16">
    <source>
        <dbReference type="Pfam" id="PF04389"/>
    </source>
</evidence>
<dbReference type="GO" id="GO:0006508">
    <property type="term" value="P:proteolysis"/>
    <property type="evidence" value="ECO:0007669"/>
    <property type="project" value="UniProtKB-KW"/>
</dbReference>
<evidence type="ECO:0000313" key="18">
    <source>
        <dbReference type="Proteomes" id="UP000700596"/>
    </source>
</evidence>
<keyword evidence="12" id="KW-0482">Metalloprotease</keyword>
<keyword evidence="6" id="KW-0964">Secreted</keyword>
<gene>
    <name evidence="17" type="ORF">B0J11DRAFT_96698</name>
</gene>
<comment type="caution">
    <text evidence="17">The sequence shown here is derived from an EMBL/GenBank/DDBJ whole genome shotgun (WGS) entry which is preliminary data.</text>
</comment>
<dbReference type="SUPFAM" id="SSF53187">
    <property type="entry name" value="Zn-dependent exopeptidases"/>
    <property type="match status" value="1"/>
</dbReference>
<evidence type="ECO:0000313" key="17">
    <source>
        <dbReference type="EMBL" id="KAH7117972.1"/>
    </source>
</evidence>
<feature type="domain" description="Peptidase M28" evidence="16">
    <location>
        <begin position="246"/>
        <end position="460"/>
    </location>
</feature>
<organism evidence="17 18">
    <name type="scientific">Dendryphion nanum</name>
    <dbReference type="NCBI Taxonomy" id="256645"/>
    <lineage>
        <taxon>Eukaryota</taxon>
        <taxon>Fungi</taxon>
        <taxon>Dikarya</taxon>
        <taxon>Ascomycota</taxon>
        <taxon>Pezizomycotina</taxon>
        <taxon>Dothideomycetes</taxon>
        <taxon>Pleosporomycetidae</taxon>
        <taxon>Pleosporales</taxon>
        <taxon>Torulaceae</taxon>
        <taxon>Dendryphion</taxon>
    </lineage>
</organism>
<dbReference type="GO" id="GO:0005576">
    <property type="term" value="C:extracellular region"/>
    <property type="evidence" value="ECO:0007669"/>
    <property type="project" value="UniProtKB-SubCell"/>
</dbReference>
<comment type="subcellular location">
    <subcellularLocation>
        <location evidence="2">Secreted</location>
    </subcellularLocation>
</comment>
<keyword evidence="13" id="KW-0325">Glycoprotein</keyword>
<feature type="chain" id="PRO_5040542466" description="Peptide hydrolase" evidence="14">
    <location>
        <begin position="17"/>
        <end position="506"/>
    </location>
</feature>
<dbReference type="OrthoDB" id="10013407at2759"/>
<evidence type="ECO:0000256" key="13">
    <source>
        <dbReference type="ARBA" id="ARBA00023180"/>
    </source>
</evidence>
<dbReference type="EC" id="3.4.-.-" evidence="14"/>
<dbReference type="InterPro" id="IPR045175">
    <property type="entry name" value="M28_fam"/>
</dbReference>
<dbReference type="InterPro" id="IPR003137">
    <property type="entry name" value="PA_domain"/>
</dbReference>
<comment type="similarity">
    <text evidence="3">Belongs to the peptidase M28 family. M28A subfamily.</text>
</comment>
<dbReference type="GO" id="GO:0008235">
    <property type="term" value="F:metalloexopeptidase activity"/>
    <property type="evidence" value="ECO:0007669"/>
    <property type="project" value="InterPro"/>
</dbReference>
<dbReference type="GO" id="GO:0004177">
    <property type="term" value="F:aminopeptidase activity"/>
    <property type="evidence" value="ECO:0007669"/>
    <property type="project" value="UniProtKB-KW"/>
</dbReference>
<evidence type="ECO:0000256" key="4">
    <source>
        <dbReference type="ARBA" id="ARBA00011245"/>
    </source>
</evidence>